<proteinExistence type="predicted"/>
<dbReference type="InterPro" id="IPR003439">
    <property type="entry name" value="ABC_transporter-like_ATP-bd"/>
</dbReference>
<reference evidence="5 6" key="1">
    <citation type="journal article" date="2003" name="Proc. Natl. Acad. Sci. U.S.A.">
        <title>Complete genome sequence and analysis of Wolinella succinogenes.</title>
        <authorList>
            <person name="Baar C."/>
            <person name="Eppinger M."/>
            <person name="Raddatz G."/>
            <person name="Simon JM."/>
            <person name="Lanz C."/>
            <person name="Klimmek O."/>
            <person name="Nandakumar R."/>
            <person name="Gross R."/>
            <person name="Rosinus A."/>
            <person name="Keller H."/>
            <person name="Jagtap P."/>
            <person name="Linke B."/>
            <person name="Meyer F."/>
            <person name="Lederer H."/>
            <person name="Schuster S.C."/>
        </authorList>
    </citation>
    <scope>NUCLEOTIDE SEQUENCE [LARGE SCALE GENOMIC DNA]</scope>
    <source>
        <strain evidence="6">ATCC 29543 / DSM 1740 / CCUG 13145 / JCM 31913 / LMG 7466 / NCTC 11488 / FDC 602W</strain>
    </source>
</reference>
<keyword evidence="6" id="KW-1185">Reference proteome</keyword>
<dbReference type="GO" id="GO:0005886">
    <property type="term" value="C:plasma membrane"/>
    <property type="evidence" value="ECO:0007669"/>
    <property type="project" value="TreeGrafter"/>
</dbReference>
<dbReference type="PANTHER" id="PTHR24220:SF86">
    <property type="entry name" value="ABC TRANSPORTER ABCH.1"/>
    <property type="match status" value="1"/>
</dbReference>
<evidence type="ECO:0000256" key="3">
    <source>
        <dbReference type="ARBA" id="ARBA00022840"/>
    </source>
</evidence>
<dbReference type="Gene3D" id="3.40.50.300">
    <property type="entry name" value="P-loop containing nucleotide triphosphate hydrolases"/>
    <property type="match status" value="1"/>
</dbReference>
<protein>
    <submittedName>
        <fullName evidence="5">ABC-TYPE TRANSPORTER, ATPASE COMPONENT</fullName>
    </submittedName>
</protein>
<dbReference type="InterPro" id="IPR003593">
    <property type="entry name" value="AAA+_ATPase"/>
</dbReference>
<dbReference type="CDD" id="cd03255">
    <property type="entry name" value="ABC_MJ0796_LolCDE_FtsE"/>
    <property type="match status" value="1"/>
</dbReference>
<dbReference type="GO" id="GO:0022857">
    <property type="term" value="F:transmembrane transporter activity"/>
    <property type="evidence" value="ECO:0007669"/>
    <property type="project" value="TreeGrafter"/>
</dbReference>
<dbReference type="PROSITE" id="PS50893">
    <property type="entry name" value="ABC_TRANSPORTER_2"/>
    <property type="match status" value="1"/>
</dbReference>
<dbReference type="KEGG" id="wsu:WS0390"/>
<keyword evidence="3" id="KW-0067">ATP-binding</keyword>
<dbReference type="SMART" id="SM00382">
    <property type="entry name" value="AAA"/>
    <property type="match status" value="1"/>
</dbReference>
<name>Q7MA95_WOLSU</name>
<evidence type="ECO:0000256" key="1">
    <source>
        <dbReference type="ARBA" id="ARBA00022448"/>
    </source>
</evidence>
<keyword evidence="2" id="KW-0547">Nucleotide-binding</keyword>
<dbReference type="SUPFAM" id="SSF52540">
    <property type="entry name" value="P-loop containing nucleoside triphosphate hydrolases"/>
    <property type="match status" value="1"/>
</dbReference>
<dbReference type="HOGENOM" id="CLU_000604_1_22_7"/>
<evidence type="ECO:0000256" key="2">
    <source>
        <dbReference type="ARBA" id="ARBA00022741"/>
    </source>
</evidence>
<accession>Q7MA95</accession>
<keyword evidence="1" id="KW-0813">Transport</keyword>
<dbReference type="InterPro" id="IPR015854">
    <property type="entry name" value="ABC_transpr_LolD-like"/>
</dbReference>
<evidence type="ECO:0000259" key="4">
    <source>
        <dbReference type="PROSITE" id="PS50893"/>
    </source>
</evidence>
<organism evidence="6">
    <name type="scientific">Wolinella succinogenes (strain ATCC 29543 / DSM 1740 / CCUG 13145 / JCM 31913 / LMG 7466 / NCTC 11488 / FDC 602W)</name>
    <name type="common">Vibrio succinogenes</name>
    <dbReference type="NCBI Taxonomy" id="273121"/>
    <lineage>
        <taxon>Bacteria</taxon>
        <taxon>Pseudomonadati</taxon>
        <taxon>Campylobacterota</taxon>
        <taxon>Epsilonproteobacteria</taxon>
        <taxon>Campylobacterales</taxon>
        <taxon>Helicobacteraceae</taxon>
        <taxon>Wolinella</taxon>
    </lineage>
</organism>
<dbReference type="InterPro" id="IPR017911">
    <property type="entry name" value="MacB-like_ATP-bd"/>
</dbReference>
<feature type="domain" description="ABC transporter" evidence="4">
    <location>
        <begin position="4"/>
        <end position="225"/>
    </location>
</feature>
<dbReference type="Pfam" id="PF00005">
    <property type="entry name" value="ABC_tran"/>
    <property type="match status" value="1"/>
</dbReference>
<evidence type="ECO:0000313" key="5">
    <source>
        <dbReference type="EMBL" id="CAE09536.1"/>
    </source>
</evidence>
<dbReference type="STRING" id="273121.WS0390"/>
<dbReference type="EMBL" id="BX571658">
    <property type="protein sequence ID" value="CAE09536.1"/>
    <property type="molecule type" value="Genomic_DNA"/>
</dbReference>
<dbReference type="Proteomes" id="UP000000422">
    <property type="component" value="Chromosome"/>
</dbReference>
<dbReference type="RefSeq" id="WP_011138336.1">
    <property type="nucleotide sequence ID" value="NC_005090.1"/>
</dbReference>
<dbReference type="GO" id="GO:0016887">
    <property type="term" value="F:ATP hydrolysis activity"/>
    <property type="evidence" value="ECO:0007669"/>
    <property type="project" value="InterPro"/>
</dbReference>
<dbReference type="GO" id="GO:0005524">
    <property type="term" value="F:ATP binding"/>
    <property type="evidence" value="ECO:0007669"/>
    <property type="project" value="UniProtKB-KW"/>
</dbReference>
<dbReference type="InterPro" id="IPR027417">
    <property type="entry name" value="P-loop_NTPase"/>
</dbReference>
<dbReference type="eggNOG" id="COG1136">
    <property type="taxonomic scope" value="Bacteria"/>
</dbReference>
<evidence type="ECO:0000313" key="6">
    <source>
        <dbReference type="Proteomes" id="UP000000422"/>
    </source>
</evidence>
<dbReference type="AlphaFoldDB" id="Q7MA95"/>
<dbReference type="PANTHER" id="PTHR24220">
    <property type="entry name" value="IMPORT ATP-BINDING PROTEIN"/>
    <property type="match status" value="1"/>
</dbReference>
<gene>
    <name evidence="5" type="ordered locus">WS0390</name>
</gene>
<sequence>MKQIVVNGVSKVYHAGKANAFFALKKVHLEVEKGEVVILKGVSGSGKSTLLSLIGGLSKPTEGEILVEGHNIAKLPDVMSSSYRHKSVGFIFQSFNLLAGLTVYQNVMAPLGLTQLRGAEIEERIHWALGVACIDHKKHQKVGELSGGERQRCAIARAIVMNPAMILADEPTANLDAQNSLAFVEILKSFKQMGKSVLIATHDPLFDEVGEVDRSLMMRDGEILL</sequence>